<feature type="transmembrane region" description="Helical" evidence="10">
    <location>
        <begin position="283"/>
        <end position="302"/>
    </location>
</feature>
<feature type="transmembrane region" description="Helical" evidence="10">
    <location>
        <begin position="58"/>
        <end position="75"/>
    </location>
</feature>
<dbReference type="Gene3D" id="1.10.3080.10">
    <property type="entry name" value="Clc chloride channel"/>
    <property type="match status" value="1"/>
</dbReference>
<comment type="subcellular location">
    <subcellularLocation>
        <location evidence="1">Membrane</location>
        <topology evidence="1">Multi-pass membrane protein</topology>
    </subcellularLocation>
</comment>
<feature type="transmembrane region" description="Helical" evidence="10">
    <location>
        <begin position="252"/>
        <end position="271"/>
    </location>
</feature>
<dbReference type="InterPro" id="IPR014743">
    <property type="entry name" value="Cl-channel_core"/>
</dbReference>
<reference evidence="11 12" key="1">
    <citation type="submission" date="2022-11" db="EMBL/GenBank/DDBJ databases">
        <title>Mycobacterium sp. nov.</title>
        <authorList>
            <person name="Papic B."/>
            <person name="Spicic S."/>
            <person name="Duvnjak S."/>
        </authorList>
    </citation>
    <scope>NUCLEOTIDE SEQUENCE [LARGE SCALE GENOMIC DNA]</scope>
    <source>
        <strain evidence="11 12">CVI_P4</strain>
    </source>
</reference>
<keyword evidence="8" id="KW-0868">Chloride</keyword>
<dbReference type="PANTHER" id="PTHR43427:SF6">
    <property type="entry name" value="CHLORIDE CHANNEL PROTEIN CLC-E"/>
    <property type="match status" value="1"/>
</dbReference>
<organism evidence="11 12">
    <name type="scientific">Mycobacterium pinniadriaticum</name>
    <dbReference type="NCBI Taxonomy" id="2994102"/>
    <lineage>
        <taxon>Bacteria</taxon>
        <taxon>Bacillati</taxon>
        <taxon>Actinomycetota</taxon>
        <taxon>Actinomycetes</taxon>
        <taxon>Mycobacteriales</taxon>
        <taxon>Mycobacteriaceae</taxon>
        <taxon>Mycobacterium</taxon>
    </lineage>
</organism>
<dbReference type="PANTHER" id="PTHR43427">
    <property type="entry name" value="CHLORIDE CHANNEL PROTEIN CLC-E"/>
    <property type="match status" value="1"/>
</dbReference>
<evidence type="ECO:0000256" key="3">
    <source>
        <dbReference type="ARBA" id="ARBA00022692"/>
    </source>
</evidence>
<evidence type="ECO:0000256" key="8">
    <source>
        <dbReference type="ARBA" id="ARBA00023214"/>
    </source>
</evidence>
<evidence type="ECO:0000313" key="11">
    <source>
        <dbReference type="EMBL" id="MCX2937153.1"/>
    </source>
</evidence>
<keyword evidence="4 10" id="KW-1133">Transmembrane helix</keyword>
<dbReference type="InterPro" id="IPR001807">
    <property type="entry name" value="ClC"/>
</dbReference>
<evidence type="ECO:0000256" key="5">
    <source>
        <dbReference type="ARBA" id="ARBA00023065"/>
    </source>
</evidence>
<keyword evidence="3 10" id="KW-0812">Transmembrane</keyword>
<protein>
    <submittedName>
        <fullName evidence="11">Chloride channel protein</fullName>
    </submittedName>
</protein>
<feature type="transmembrane region" description="Helical" evidence="10">
    <location>
        <begin position="146"/>
        <end position="171"/>
    </location>
</feature>
<feature type="transmembrane region" description="Helical" evidence="10">
    <location>
        <begin position="382"/>
        <end position="398"/>
    </location>
</feature>
<keyword evidence="6 10" id="KW-0472">Membrane</keyword>
<evidence type="ECO:0000256" key="6">
    <source>
        <dbReference type="ARBA" id="ARBA00023136"/>
    </source>
</evidence>
<feature type="transmembrane region" description="Helical" evidence="10">
    <location>
        <begin position="214"/>
        <end position="232"/>
    </location>
</feature>
<proteinExistence type="predicted"/>
<gene>
    <name evidence="11" type="ORF">ORI27_10595</name>
</gene>
<evidence type="ECO:0000256" key="2">
    <source>
        <dbReference type="ARBA" id="ARBA00022448"/>
    </source>
</evidence>
<dbReference type="SUPFAM" id="SSF81340">
    <property type="entry name" value="Clc chloride channel"/>
    <property type="match status" value="1"/>
</dbReference>
<evidence type="ECO:0000256" key="1">
    <source>
        <dbReference type="ARBA" id="ARBA00004141"/>
    </source>
</evidence>
<evidence type="ECO:0000256" key="4">
    <source>
        <dbReference type="ARBA" id="ARBA00022989"/>
    </source>
</evidence>
<accession>A0ABT3SDD0</accession>
<dbReference type="RefSeq" id="WP_265996747.1">
    <property type="nucleotide sequence ID" value="NZ_JAPJDN010000007.1"/>
</dbReference>
<feature type="transmembrane region" description="Helical" evidence="10">
    <location>
        <begin position="309"/>
        <end position="338"/>
    </location>
</feature>
<keyword evidence="7" id="KW-0869">Chloride channel</keyword>
<evidence type="ECO:0000313" key="12">
    <source>
        <dbReference type="Proteomes" id="UP001300745"/>
    </source>
</evidence>
<keyword evidence="5" id="KW-0406">Ion transport</keyword>
<name>A0ABT3SDD0_9MYCO</name>
<dbReference type="PRINTS" id="PR00762">
    <property type="entry name" value="CLCHANNEL"/>
</dbReference>
<comment type="caution">
    <text evidence="11">The sequence shown here is derived from an EMBL/GenBank/DDBJ whole genome shotgun (WGS) entry which is preliminary data.</text>
</comment>
<evidence type="ECO:0000256" key="10">
    <source>
        <dbReference type="SAM" id="Phobius"/>
    </source>
</evidence>
<sequence>MNRRHLEFGCAVGVIGLLAGLAGAATTLVLHTIEHLTYHYSFGTLLDGVTGSSPVRRAVGPMIGGALAGAGWWLLRRRTPVPSLTDAIDAPAPMPRLALSLDAGLQVLLVGSGASLGREGAPRQLAAALGDLGTSRWALRADDRRILLGCAAGAGLAAVYSVPLGGALFAIQIVLRSWSIRTVGTALITSSLAVAVAAPVTHLEVPLHWPNPELSYLLTGLAVVLSPLALAVGRGFNRLMDYCKAHRVGDSWLLIPAIAAAGLAVGVLSHWWPELPGNGKSVLTVSVGSGLTLASAAAILLLKPLLTALFLRAGGVGGMLTPALATGAAMGSVVALAVNTWTPLTVSVPAVALACAAGVLAVTQGAPTWAALFVWELAHPPLWLLIVFAAAAIATHHLDGLLRKRAAGASSR</sequence>
<keyword evidence="9" id="KW-0407">Ion channel</keyword>
<feature type="transmembrane region" description="Helical" evidence="10">
    <location>
        <begin position="350"/>
        <end position="375"/>
    </location>
</feature>
<evidence type="ECO:0000256" key="9">
    <source>
        <dbReference type="ARBA" id="ARBA00023303"/>
    </source>
</evidence>
<evidence type="ECO:0000256" key="7">
    <source>
        <dbReference type="ARBA" id="ARBA00023173"/>
    </source>
</evidence>
<dbReference type="Pfam" id="PF00654">
    <property type="entry name" value="Voltage_CLC"/>
    <property type="match status" value="1"/>
</dbReference>
<keyword evidence="2" id="KW-0813">Transport</keyword>
<dbReference type="InterPro" id="IPR050368">
    <property type="entry name" value="ClC-type_chloride_channel"/>
</dbReference>
<dbReference type="EMBL" id="JAPJDO010000007">
    <property type="protein sequence ID" value="MCX2937153.1"/>
    <property type="molecule type" value="Genomic_DNA"/>
</dbReference>
<dbReference type="Proteomes" id="UP001300745">
    <property type="component" value="Unassembled WGS sequence"/>
</dbReference>
<keyword evidence="12" id="KW-1185">Reference proteome</keyword>